<dbReference type="PANTHER" id="PTHR33751:SF1">
    <property type="entry name" value="CBB3-TYPE CYTOCHROME C OXIDASE SUBUNIT FIXP"/>
    <property type="match status" value="1"/>
</dbReference>
<proteinExistence type="inferred from homology"/>
<dbReference type="STRING" id="1122198.SAMN02745729_102121"/>
<feature type="domain" description="Cytochrome c" evidence="23">
    <location>
        <begin position="128"/>
        <end position="207"/>
    </location>
</feature>
<dbReference type="Gene3D" id="1.10.760.10">
    <property type="entry name" value="Cytochrome c-like domain"/>
    <property type="match status" value="2"/>
</dbReference>
<dbReference type="Pfam" id="PF14715">
    <property type="entry name" value="FixP_N"/>
    <property type="match status" value="1"/>
</dbReference>
<comment type="pathway">
    <text evidence="2 19">Energy metabolism; oxidative phosphorylation.</text>
</comment>
<evidence type="ECO:0000256" key="17">
    <source>
        <dbReference type="ARBA" id="ARBA00023065"/>
    </source>
</evidence>
<comment type="function">
    <text evidence="19">C-type cytochrome. Part of the cbb3-type cytochrome c oxidase complex.</text>
</comment>
<keyword evidence="16 19" id="KW-0408">Iron</keyword>
<comment type="cofactor">
    <cofactor evidence="19 21">
        <name>heme c</name>
        <dbReference type="ChEBI" id="CHEBI:61717"/>
    </cofactor>
    <text evidence="19 21">Binds 2 heme C groups per subunit.</text>
</comment>
<keyword evidence="25" id="KW-1185">Reference proteome</keyword>
<dbReference type="GO" id="GO:0005506">
    <property type="term" value="F:iron ion binding"/>
    <property type="evidence" value="ECO:0007669"/>
    <property type="project" value="InterPro"/>
</dbReference>
<evidence type="ECO:0000256" key="11">
    <source>
        <dbReference type="ARBA" id="ARBA00022737"/>
    </source>
</evidence>
<keyword evidence="17 19" id="KW-0406">Ion transport</keyword>
<feature type="transmembrane region" description="Helical" evidence="22">
    <location>
        <begin position="6"/>
        <end position="25"/>
    </location>
</feature>
<dbReference type="Pfam" id="PF13442">
    <property type="entry name" value="Cytochrome_CBB3"/>
    <property type="match status" value="2"/>
</dbReference>
<dbReference type="InterPro" id="IPR009056">
    <property type="entry name" value="Cyt_c-like_dom"/>
</dbReference>
<name>A0A1H3ZPY1_9GAMM</name>
<feature type="binding site" description="axial binding residue" evidence="20">
    <location>
        <position position="145"/>
    </location>
    <ligand>
        <name>heme c</name>
        <dbReference type="ChEBI" id="CHEBI:61717"/>
        <label>1</label>
    </ligand>
    <ligandPart>
        <name>Fe</name>
        <dbReference type="ChEBI" id="CHEBI:18248"/>
    </ligandPart>
</feature>
<dbReference type="InterPro" id="IPR038414">
    <property type="entry name" value="CcoP_N_sf"/>
</dbReference>
<keyword evidence="7 19" id="KW-0349">Heme</keyword>
<evidence type="ECO:0000256" key="18">
    <source>
        <dbReference type="ARBA" id="ARBA00023136"/>
    </source>
</evidence>
<evidence type="ECO:0000313" key="24">
    <source>
        <dbReference type="EMBL" id="SEA25665.1"/>
    </source>
</evidence>
<evidence type="ECO:0000256" key="6">
    <source>
        <dbReference type="ARBA" id="ARBA00022519"/>
    </source>
</evidence>
<evidence type="ECO:0000256" key="16">
    <source>
        <dbReference type="ARBA" id="ARBA00023004"/>
    </source>
</evidence>
<evidence type="ECO:0000313" key="25">
    <source>
        <dbReference type="Proteomes" id="UP000242469"/>
    </source>
</evidence>
<keyword evidence="10 19" id="KW-0479">Metal-binding</keyword>
<evidence type="ECO:0000256" key="8">
    <source>
        <dbReference type="ARBA" id="ARBA00022660"/>
    </source>
</evidence>
<dbReference type="GO" id="GO:0016491">
    <property type="term" value="F:oxidoreductase activity"/>
    <property type="evidence" value="ECO:0007669"/>
    <property type="project" value="UniProtKB-KW"/>
</dbReference>
<feature type="binding site" description="covalent" evidence="21">
    <location>
        <position position="144"/>
    </location>
    <ligand>
        <name>heme c</name>
        <dbReference type="ChEBI" id="CHEBI:61717"/>
        <label>1</label>
    </ligand>
</feature>
<dbReference type="SUPFAM" id="SSF46626">
    <property type="entry name" value="Cytochrome c"/>
    <property type="match status" value="2"/>
</dbReference>
<dbReference type="InterPro" id="IPR036909">
    <property type="entry name" value="Cyt_c-like_dom_sf"/>
</dbReference>
<accession>A0A1H3ZPY1</accession>
<evidence type="ECO:0000256" key="12">
    <source>
        <dbReference type="ARBA" id="ARBA00022781"/>
    </source>
</evidence>
<evidence type="ECO:0000256" key="20">
    <source>
        <dbReference type="PIRSR" id="PIRSR000006-1"/>
    </source>
</evidence>
<dbReference type="UniPathway" id="UPA00705"/>
<dbReference type="PIRSF" id="PIRSF000006">
    <property type="entry name" value="Cbb3-Cox_fixP"/>
    <property type="match status" value="1"/>
</dbReference>
<dbReference type="NCBIfam" id="TIGR00782">
    <property type="entry name" value="ccoP"/>
    <property type="match status" value="1"/>
</dbReference>
<dbReference type="GO" id="GO:0006119">
    <property type="term" value="P:oxidative phosphorylation"/>
    <property type="evidence" value="ECO:0007669"/>
    <property type="project" value="UniProtKB-UniPathway"/>
</dbReference>
<feature type="binding site" description="covalent" evidence="21">
    <location>
        <position position="228"/>
    </location>
    <ligand>
        <name>heme c</name>
        <dbReference type="ChEBI" id="CHEBI:61717"/>
        <label>2</label>
    </ligand>
</feature>
<evidence type="ECO:0000256" key="1">
    <source>
        <dbReference type="ARBA" id="ARBA00004533"/>
    </source>
</evidence>
<keyword evidence="5 19" id="KW-1003">Cell membrane</keyword>
<evidence type="ECO:0000256" key="15">
    <source>
        <dbReference type="ARBA" id="ARBA00023002"/>
    </source>
</evidence>
<dbReference type="EMBL" id="FNRJ01000002">
    <property type="protein sequence ID" value="SEA25665.1"/>
    <property type="molecule type" value="Genomic_DNA"/>
</dbReference>
<keyword evidence="15 19" id="KW-0560">Oxidoreductase</keyword>
<dbReference type="GO" id="GO:1902600">
    <property type="term" value="P:proton transmembrane transport"/>
    <property type="evidence" value="ECO:0007669"/>
    <property type="project" value="UniProtKB-KW"/>
</dbReference>
<dbReference type="Gene3D" id="6.10.280.130">
    <property type="match status" value="1"/>
</dbReference>
<evidence type="ECO:0000256" key="5">
    <source>
        <dbReference type="ARBA" id="ARBA00022475"/>
    </source>
</evidence>
<feature type="binding site" description="covalent" evidence="21">
    <location>
        <position position="141"/>
    </location>
    <ligand>
        <name>heme c</name>
        <dbReference type="ChEBI" id="CHEBI:61717"/>
        <label>1</label>
    </ligand>
</feature>
<comment type="subunit">
    <text evidence="19">Component of the cbb3-type cytochrome c oxidase.</text>
</comment>
<feature type="binding site" description="axial binding residue" evidence="20">
    <location>
        <position position="184"/>
    </location>
    <ligand>
        <name>heme c</name>
        <dbReference type="ChEBI" id="CHEBI:61717"/>
        <label>2</label>
    </ligand>
    <ligandPart>
        <name>Fe</name>
        <dbReference type="ChEBI" id="CHEBI:18248"/>
    </ligandPart>
</feature>
<evidence type="ECO:0000256" key="9">
    <source>
        <dbReference type="ARBA" id="ARBA00022692"/>
    </source>
</evidence>
<dbReference type="PANTHER" id="PTHR33751">
    <property type="entry name" value="CBB3-TYPE CYTOCHROME C OXIDASE SUBUNIT FIXP"/>
    <property type="match status" value="1"/>
</dbReference>
<gene>
    <name evidence="24" type="ORF">SAMN02745729_102121</name>
</gene>
<reference evidence="25" key="1">
    <citation type="submission" date="2016-10" db="EMBL/GenBank/DDBJ databases">
        <authorList>
            <person name="Varghese N."/>
            <person name="Submissions S."/>
        </authorList>
    </citation>
    <scope>NUCLEOTIDE SEQUENCE [LARGE SCALE GENOMIC DNA]</scope>
    <source>
        <strain evidence="25">DSM 11526</strain>
    </source>
</reference>
<dbReference type="PRINTS" id="PR00605">
    <property type="entry name" value="CYTCHROMECIC"/>
</dbReference>
<dbReference type="AlphaFoldDB" id="A0A1H3ZPY1"/>
<dbReference type="Proteomes" id="UP000242469">
    <property type="component" value="Unassembled WGS sequence"/>
</dbReference>
<keyword evidence="11" id="KW-0677">Repeat</keyword>
<feature type="binding site" description="axial binding residue" evidence="20">
    <location>
        <position position="306"/>
    </location>
    <ligand>
        <name>heme c</name>
        <dbReference type="ChEBI" id="CHEBI:61717"/>
        <label>1</label>
    </ligand>
    <ligandPart>
        <name>Fe</name>
        <dbReference type="ChEBI" id="CHEBI:18248"/>
    </ligandPart>
</feature>
<dbReference type="InterPro" id="IPR004678">
    <property type="entry name" value="Cyt_c_oxidase_cbb3_su3"/>
</dbReference>
<keyword evidence="9 22" id="KW-0812">Transmembrane</keyword>
<evidence type="ECO:0000256" key="3">
    <source>
        <dbReference type="ARBA" id="ARBA00006113"/>
    </source>
</evidence>
<keyword evidence="18 19" id="KW-0472">Membrane</keyword>
<evidence type="ECO:0000259" key="23">
    <source>
        <dbReference type="PROSITE" id="PS51007"/>
    </source>
</evidence>
<evidence type="ECO:0000256" key="4">
    <source>
        <dbReference type="ARBA" id="ARBA00022448"/>
    </source>
</evidence>
<evidence type="ECO:0000256" key="22">
    <source>
        <dbReference type="SAM" id="Phobius"/>
    </source>
</evidence>
<keyword evidence="4 19" id="KW-0813">Transport</keyword>
<dbReference type="GO" id="GO:0009055">
    <property type="term" value="F:electron transfer activity"/>
    <property type="evidence" value="ECO:0007669"/>
    <property type="project" value="InterPro"/>
</dbReference>
<keyword evidence="6 19" id="KW-0997">Cell inner membrane</keyword>
<keyword evidence="14 22" id="KW-1133">Transmembrane helix</keyword>
<dbReference type="InterPro" id="IPR050597">
    <property type="entry name" value="Cytochrome_c_Oxidase_Subunit"/>
</dbReference>
<comment type="subcellular location">
    <subcellularLocation>
        <location evidence="1 19">Cell inner membrane</location>
    </subcellularLocation>
</comment>
<dbReference type="GO" id="GO:0005886">
    <property type="term" value="C:plasma membrane"/>
    <property type="evidence" value="ECO:0007669"/>
    <property type="project" value="UniProtKB-SubCell"/>
</dbReference>
<dbReference type="GO" id="GO:0020037">
    <property type="term" value="F:heme binding"/>
    <property type="evidence" value="ECO:0007669"/>
    <property type="project" value="InterPro"/>
</dbReference>
<keyword evidence="13 19" id="KW-0249">Electron transport</keyword>
<evidence type="ECO:0000256" key="13">
    <source>
        <dbReference type="ARBA" id="ARBA00022982"/>
    </source>
</evidence>
<evidence type="ECO:0000256" key="21">
    <source>
        <dbReference type="PIRSR" id="PIRSR000006-2"/>
    </source>
</evidence>
<organism evidence="24 25">
    <name type="scientific">Marinobacterium iners DSM 11526</name>
    <dbReference type="NCBI Taxonomy" id="1122198"/>
    <lineage>
        <taxon>Bacteria</taxon>
        <taxon>Pseudomonadati</taxon>
        <taxon>Pseudomonadota</taxon>
        <taxon>Gammaproteobacteria</taxon>
        <taxon>Oceanospirillales</taxon>
        <taxon>Oceanospirillaceae</taxon>
        <taxon>Marinobacterium</taxon>
    </lineage>
</organism>
<evidence type="ECO:0000256" key="10">
    <source>
        <dbReference type="ARBA" id="ARBA00022723"/>
    </source>
</evidence>
<dbReference type="OrthoDB" id="9811281at2"/>
<keyword evidence="12 19" id="KW-0375">Hydrogen ion transport</keyword>
<dbReference type="RefSeq" id="WP_091823236.1">
    <property type="nucleotide sequence ID" value="NZ_FNRJ01000002.1"/>
</dbReference>
<feature type="domain" description="Cytochrome c" evidence="23">
    <location>
        <begin position="215"/>
        <end position="329"/>
    </location>
</feature>
<evidence type="ECO:0000256" key="14">
    <source>
        <dbReference type="ARBA" id="ARBA00022989"/>
    </source>
</evidence>
<feature type="binding site" description="axial binding residue" evidence="20">
    <location>
        <position position="232"/>
    </location>
    <ligand>
        <name>heme c</name>
        <dbReference type="ChEBI" id="CHEBI:61717"/>
        <label>2</label>
    </ligand>
    <ligandPart>
        <name>Fe</name>
        <dbReference type="ChEBI" id="CHEBI:18248"/>
    </ligandPart>
</feature>
<evidence type="ECO:0000256" key="19">
    <source>
        <dbReference type="PIRNR" id="PIRNR000006"/>
    </source>
</evidence>
<comment type="similarity">
    <text evidence="3 19">Belongs to the CcoP / FixP family.</text>
</comment>
<keyword evidence="8 19" id="KW-0679">Respiratory chain</keyword>
<evidence type="ECO:0000256" key="2">
    <source>
        <dbReference type="ARBA" id="ARBA00004673"/>
    </source>
</evidence>
<feature type="transmembrane region" description="Helical" evidence="22">
    <location>
        <begin position="58"/>
        <end position="77"/>
    </location>
</feature>
<evidence type="ECO:0000256" key="7">
    <source>
        <dbReference type="ARBA" id="ARBA00022617"/>
    </source>
</evidence>
<dbReference type="PROSITE" id="PS51007">
    <property type="entry name" value="CYTC"/>
    <property type="match status" value="2"/>
</dbReference>
<dbReference type="InterPro" id="IPR008168">
    <property type="entry name" value="Cyt_C_IC"/>
</dbReference>
<feature type="binding site" description="covalent" evidence="21">
    <location>
        <position position="231"/>
    </location>
    <ligand>
        <name>heme c</name>
        <dbReference type="ChEBI" id="CHEBI:61717"/>
        <label>2</label>
    </ligand>
</feature>
<dbReference type="InterPro" id="IPR032858">
    <property type="entry name" value="CcoP_N"/>
</dbReference>
<sequence length="331" mass="36337">MSAFWSAWVTVITLAVIIGCTWLLLATRKSEKFKETTENTLGHEFDGIEEYDNPLPQWWFYMFVATVIFGLGYLLLYPGLGNFKGLLGWTSHGQWEEEMQHAEEVYAPVFAKYAALSIEELQKPENEGGLKMGQRMFANNCSVCHGAAGTGAVGFPNLTDNDWLYGGEPATIKHTITQGRNGGMPAWADALGEDGVRDMASYVMTLSGKTAMPGTDIAQAERQYQALCAMCHGQEGLGSIGTSDALLTKANALDAEGKAEEANRKRNEAKSIRSFGAPNLTDDTWLYGGNFNQIAHTIRIGRFGVMPAHKDLLSDDKIHLITAYVYSLSNK</sequence>
<protein>
    <recommendedName>
        <fullName evidence="19">Cbb3-type cytochrome c oxidase subunit</fullName>
    </recommendedName>
</protein>